<comment type="caution">
    <text evidence="7">The sequence shown here is derived from an EMBL/GenBank/DDBJ whole genome shotgun (WGS) entry which is preliminary data.</text>
</comment>
<keyword evidence="5" id="KW-0472">Membrane</keyword>
<dbReference type="InterPro" id="IPR029045">
    <property type="entry name" value="ClpP/crotonase-like_dom_sf"/>
</dbReference>
<keyword evidence="8" id="KW-1185">Reference proteome</keyword>
<keyword evidence="5" id="KW-1133">Transmembrane helix</keyword>
<evidence type="ECO:0000313" key="8">
    <source>
        <dbReference type="Proteomes" id="UP000632828"/>
    </source>
</evidence>
<dbReference type="InterPro" id="IPR002142">
    <property type="entry name" value="Peptidase_S49"/>
</dbReference>
<evidence type="ECO:0000256" key="3">
    <source>
        <dbReference type="ARBA" id="ARBA00022801"/>
    </source>
</evidence>
<dbReference type="GO" id="GO:0006508">
    <property type="term" value="P:proteolysis"/>
    <property type="evidence" value="ECO:0007669"/>
    <property type="project" value="UniProtKB-KW"/>
</dbReference>
<dbReference type="PANTHER" id="PTHR42987:SF7">
    <property type="entry name" value="SIGNAL PEPTIDE PEPTIDASE SPPA-RELATED"/>
    <property type="match status" value="1"/>
</dbReference>
<dbReference type="CDD" id="cd07023">
    <property type="entry name" value="S49_Sppa_N_C"/>
    <property type="match status" value="1"/>
</dbReference>
<protein>
    <submittedName>
        <fullName evidence="7">Signal peptide peptidase SppA</fullName>
    </submittedName>
</protein>
<gene>
    <name evidence="7" type="primary">sppA</name>
    <name evidence="7" type="ORF">ICT70_09885</name>
</gene>
<accession>A0A8J6QY76</accession>
<dbReference type="InterPro" id="IPR047272">
    <property type="entry name" value="S49_SppA_C"/>
</dbReference>
<dbReference type="EMBL" id="JACWUN010000010">
    <property type="protein sequence ID" value="MBD1400983.1"/>
    <property type="molecule type" value="Genomic_DNA"/>
</dbReference>
<reference evidence="7" key="1">
    <citation type="submission" date="2020-09" db="EMBL/GenBank/DDBJ databases">
        <title>Pelobacter alkaliphilus sp. nov., a novel anaerobic arsenate-reducing bacterium from terrestrial mud volcano.</title>
        <authorList>
            <person name="Khomyakova M.A."/>
            <person name="Merkel A.Y."/>
            <person name="Slobodkin A.I."/>
        </authorList>
    </citation>
    <scope>NUCLEOTIDE SEQUENCE</scope>
    <source>
        <strain evidence="7">M08fum</strain>
    </source>
</reference>
<dbReference type="PRINTS" id="PR00127">
    <property type="entry name" value="CLPPROTEASEP"/>
</dbReference>
<dbReference type="GO" id="GO:0004252">
    <property type="term" value="F:serine-type endopeptidase activity"/>
    <property type="evidence" value="ECO:0007669"/>
    <property type="project" value="InterPro"/>
</dbReference>
<proteinExistence type="inferred from homology"/>
<feature type="domain" description="Peptidase S49" evidence="6">
    <location>
        <begin position="97"/>
        <end position="245"/>
    </location>
</feature>
<comment type="similarity">
    <text evidence="1">Belongs to the peptidase S49 family.</text>
</comment>
<dbReference type="Gene3D" id="3.90.226.10">
    <property type="entry name" value="2-enoyl-CoA Hydratase, Chain A, domain 1"/>
    <property type="match status" value="2"/>
</dbReference>
<sequence length="296" mass="32401">MKKRPFFLATMLIGGIFLFFLLVFVAAGFFRSGTFLPTSSSRIGVLDISGMVSNERLIIKQIDTFRDDKSVKAIVLRIDSPGGAVGPSQEIYHELKKLAQEKPLIVSFGAVAASGGYYLAMAGEWIFANPGTITGSIGVVMSFPDYQELMGKVGIKSEVIKSGPFKDIGSASRNMTDDERYLLQGMIADVHLQFVEAVSDGRHIPVAELAPYVDGRIFTGRQALNFGLIDQLGSFNDAVDHAALRVGIVGKPDLVYPPPERQEFLQRYLNILLKRFGGVDLGFKDTLGPKYLWTGP</sequence>
<evidence type="ECO:0000313" key="7">
    <source>
        <dbReference type="EMBL" id="MBD1400983.1"/>
    </source>
</evidence>
<evidence type="ECO:0000256" key="1">
    <source>
        <dbReference type="ARBA" id="ARBA00008683"/>
    </source>
</evidence>
<dbReference type="InterPro" id="IPR004635">
    <property type="entry name" value="Pept_S49_SppA"/>
</dbReference>
<dbReference type="InterPro" id="IPR001907">
    <property type="entry name" value="ClpP"/>
</dbReference>
<dbReference type="GO" id="GO:0004176">
    <property type="term" value="F:ATP-dependent peptidase activity"/>
    <property type="evidence" value="ECO:0007669"/>
    <property type="project" value="InterPro"/>
</dbReference>
<dbReference type="SUPFAM" id="SSF52096">
    <property type="entry name" value="ClpP/crotonase"/>
    <property type="match status" value="1"/>
</dbReference>
<evidence type="ECO:0000256" key="2">
    <source>
        <dbReference type="ARBA" id="ARBA00022670"/>
    </source>
</evidence>
<dbReference type="Proteomes" id="UP000632828">
    <property type="component" value="Unassembled WGS sequence"/>
</dbReference>
<name>A0A8J6QY76_9BACT</name>
<evidence type="ECO:0000256" key="4">
    <source>
        <dbReference type="ARBA" id="ARBA00022825"/>
    </source>
</evidence>
<keyword evidence="2" id="KW-0645">Protease</keyword>
<dbReference type="Pfam" id="PF01343">
    <property type="entry name" value="Peptidase_S49"/>
    <property type="match status" value="1"/>
</dbReference>
<evidence type="ECO:0000259" key="6">
    <source>
        <dbReference type="Pfam" id="PF01343"/>
    </source>
</evidence>
<evidence type="ECO:0000256" key="5">
    <source>
        <dbReference type="SAM" id="Phobius"/>
    </source>
</evidence>
<keyword evidence="4" id="KW-0720">Serine protease</keyword>
<keyword evidence="3" id="KW-0378">Hydrolase</keyword>
<dbReference type="PANTHER" id="PTHR42987">
    <property type="entry name" value="PEPTIDASE S49"/>
    <property type="match status" value="1"/>
</dbReference>
<feature type="transmembrane region" description="Helical" evidence="5">
    <location>
        <begin position="7"/>
        <end position="30"/>
    </location>
</feature>
<dbReference type="RefSeq" id="WP_191156092.1">
    <property type="nucleotide sequence ID" value="NZ_JACWUN010000010.1"/>
</dbReference>
<dbReference type="NCBIfam" id="TIGR00706">
    <property type="entry name" value="SppA_dom"/>
    <property type="match status" value="1"/>
</dbReference>
<dbReference type="AlphaFoldDB" id="A0A8J6QY76"/>
<organism evidence="7 8">
    <name type="scientific">Pelovirga terrestris</name>
    <dbReference type="NCBI Taxonomy" id="2771352"/>
    <lineage>
        <taxon>Bacteria</taxon>
        <taxon>Pseudomonadati</taxon>
        <taxon>Thermodesulfobacteriota</taxon>
        <taxon>Desulfuromonadia</taxon>
        <taxon>Geobacterales</taxon>
        <taxon>Geobacteraceae</taxon>
        <taxon>Pelovirga</taxon>
    </lineage>
</organism>
<keyword evidence="5" id="KW-0812">Transmembrane</keyword>